<keyword evidence="3" id="KW-0805">Transcription regulation</keyword>
<feature type="compositionally biased region" description="Polar residues" evidence="7">
    <location>
        <begin position="112"/>
        <end position="122"/>
    </location>
</feature>
<evidence type="ECO:0000259" key="8">
    <source>
        <dbReference type="PROSITE" id="PS50217"/>
    </source>
</evidence>
<evidence type="ECO:0000256" key="4">
    <source>
        <dbReference type="ARBA" id="ARBA00023125"/>
    </source>
</evidence>
<evidence type="ECO:0000256" key="6">
    <source>
        <dbReference type="ARBA" id="ARBA00023242"/>
    </source>
</evidence>
<feature type="region of interest" description="Disordered" evidence="7">
    <location>
        <begin position="627"/>
        <end position="651"/>
    </location>
</feature>
<feature type="region of interest" description="Disordered" evidence="7">
    <location>
        <begin position="843"/>
        <end position="873"/>
    </location>
</feature>
<dbReference type="SMART" id="SM00338">
    <property type="entry name" value="BRLZ"/>
    <property type="match status" value="1"/>
</dbReference>
<proteinExistence type="inferred from homology"/>
<dbReference type="InterPro" id="IPR046347">
    <property type="entry name" value="bZIP_sf"/>
</dbReference>
<evidence type="ECO:0000256" key="2">
    <source>
        <dbReference type="ARBA" id="ARBA00007163"/>
    </source>
</evidence>
<evidence type="ECO:0000256" key="3">
    <source>
        <dbReference type="ARBA" id="ARBA00023015"/>
    </source>
</evidence>
<dbReference type="OrthoDB" id="425490at2759"/>
<feature type="region of interest" description="Disordered" evidence="7">
    <location>
        <begin position="736"/>
        <end position="829"/>
    </location>
</feature>
<feature type="domain" description="BZIP" evidence="8">
    <location>
        <begin position="241"/>
        <end position="277"/>
    </location>
</feature>
<feature type="compositionally biased region" description="Polar residues" evidence="7">
    <location>
        <begin position="39"/>
        <end position="56"/>
    </location>
</feature>
<dbReference type="PANTHER" id="PTHR47416:SF8">
    <property type="entry name" value="BASIC-LEUCINE ZIPPER TRANSCRIPTION FACTOR E-RELATED"/>
    <property type="match status" value="1"/>
</dbReference>
<evidence type="ECO:0000256" key="5">
    <source>
        <dbReference type="ARBA" id="ARBA00023163"/>
    </source>
</evidence>
<dbReference type="Gene3D" id="1.20.5.170">
    <property type="match status" value="1"/>
</dbReference>
<keyword evidence="4" id="KW-0238">DNA-binding</keyword>
<feature type="compositionally biased region" description="Polar residues" evidence="7">
    <location>
        <begin position="769"/>
        <end position="786"/>
    </location>
</feature>
<dbReference type="SUPFAM" id="SSF57959">
    <property type="entry name" value="Leucine zipper domain"/>
    <property type="match status" value="1"/>
</dbReference>
<feature type="region of interest" description="Disordered" evidence="7">
    <location>
        <begin position="1"/>
        <end position="259"/>
    </location>
</feature>
<dbReference type="PROSITE" id="PS50217">
    <property type="entry name" value="BZIP"/>
    <property type="match status" value="1"/>
</dbReference>
<feature type="region of interest" description="Disordered" evidence="7">
    <location>
        <begin position="602"/>
        <end position="621"/>
    </location>
</feature>
<feature type="compositionally biased region" description="Low complexity" evidence="7">
    <location>
        <begin position="57"/>
        <end position="70"/>
    </location>
</feature>
<feature type="compositionally biased region" description="Low complexity" evidence="7">
    <location>
        <begin position="627"/>
        <end position="639"/>
    </location>
</feature>
<keyword evidence="6" id="KW-0539">Nucleus</keyword>
<comment type="similarity">
    <text evidence="2">Belongs to the bZIP family.</text>
</comment>
<dbReference type="PANTHER" id="PTHR47416">
    <property type="entry name" value="BASIC-LEUCINE ZIPPER TRANSCRIPTION FACTOR F-RELATED"/>
    <property type="match status" value="1"/>
</dbReference>
<feature type="compositionally biased region" description="Low complexity" evidence="7">
    <location>
        <begin position="800"/>
        <end position="813"/>
    </location>
</feature>
<dbReference type="EMBL" id="CAACVS010000531">
    <property type="protein sequence ID" value="VEU43278.1"/>
    <property type="molecule type" value="Genomic_DNA"/>
</dbReference>
<dbReference type="Proteomes" id="UP000291116">
    <property type="component" value="Unassembled WGS sequence"/>
</dbReference>
<evidence type="ECO:0000313" key="10">
    <source>
        <dbReference type="Proteomes" id="UP000291116"/>
    </source>
</evidence>
<dbReference type="Pfam" id="PF00170">
    <property type="entry name" value="bZIP_1"/>
    <property type="match status" value="1"/>
</dbReference>
<reference evidence="9 10" key="1">
    <citation type="submission" date="2019-01" db="EMBL/GenBank/DDBJ databases">
        <authorList>
            <person name="Ferrante I. M."/>
        </authorList>
    </citation>
    <scope>NUCLEOTIDE SEQUENCE [LARGE SCALE GENOMIC DNA]</scope>
    <source>
        <strain evidence="9 10">B856</strain>
    </source>
</reference>
<organism evidence="9 10">
    <name type="scientific">Pseudo-nitzschia multistriata</name>
    <dbReference type="NCBI Taxonomy" id="183589"/>
    <lineage>
        <taxon>Eukaryota</taxon>
        <taxon>Sar</taxon>
        <taxon>Stramenopiles</taxon>
        <taxon>Ochrophyta</taxon>
        <taxon>Bacillariophyta</taxon>
        <taxon>Bacillariophyceae</taxon>
        <taxon>Bacillariophycidae</taxon>
        <taxon>Bacillariales</taxon>
        <taxon>Bacillariaceae</taxon>
        <taxon>Pseudo-nitzschia</taxon>
    </lineage>
</organism>
<feature type="compositionally biased region" description="Basic residues" evidence="7">
    <location>
        <begin position="197"/>
        <end position="209"/>
    </location>
</feature>
<dbReference type="InterPro" id="IPR004827">
    <property type="entry name" value="bZIP"/>
</dbReference>
<dbReference type="GO" id="GO:0005634">
    <property type="term" value="C:nucleus"/>
    <property type="evidence" value="ECO:0007669"/>
    <property type="project" value="UniProtKB-SubCell"/>
</dbReference>
<dbReference type="CDD" id="cd14690">
    <property type="entry name" value="bZIP_CREB1"/>
    <property type="match status" value="1"/>
</dbReference>
<accession>A0A448ZML4</accession>
<keyword evidence="5" id="KW-0804">Transcription</keyword>
<feature type="compositionally biased region" description="Polar residues" evidence="7">
    <location>
        <begin position="744"/>
        <end position="754"/>
    </location>
</feature>
<keyword evidence="10" id="KW-1185">Reference proteome</keyword>
<sequence>MTNSNAEQEVGRTGDVVEYPVLVKSTSSQSKTTEGDVTAPNSTSSSPLSFTQTPGLNSSSSHHNISTTTTQESLGAVTSMHDYQQENRNSPPHNQNSSSNNNIDKLSRGPLSPQSAPPSTSIPGAWGSASLGNTPVPSVIHTEAGVEGPAPVAKIKSHGSAPYFPTIDRTTSGNMSMGSASSSGNLLAKKNSATKTTGKKKHQTMKPKKSTSGNTTLTQSITSNNASSSQDARGGAASSTGQKKQRRLERNRLSAQLSRRRRKQYLEELEERVVKLSLDMDSGRRAHAFRAINRISEKRKGALESVESLAKSIEECDPNENDGYGNNKRGMLIGKLEFSLKSLEDTGHLSRVNSKELLILNSFLGQQLKSFSLPSHSKFILWLTLQGDIFYRGGRAASERLSAARIGEKMLANGTDKVTPASAMWPLICNEVGLSYELEERLRVYQRTIILQDKTTWLDRHTARSSALVMQSFHNALGGMAQMVGRRESEMSQNILTPLQRAKFLAWTHKNSSRIKERLEARRKRPLDQQKDAKTVGVEEIDIGSCVDRNYPLKKSHHLAANMYILNHQLQRILKDFPYQSPSILKPSVLKKLMRRASFESLGQQKEGNLPRDDSFISGGSMKSFSSNGSLSKSGSSLSLGGGNDSERPTALNQITPTVGEQAADELVDQAIGFVKAIIPPIPKPTMLMKPNVHASAQNIAGVAGSSQRHDKQVVMDMDYHNHCLVPVPVGSYGAPETSAAVPPSNQHPYQQLSIPVHHNGSHPPPPLNSHNYQAPPQLTYQSPQAPENYHQPPHSQAEHYYPPQQHVHYPPQAMGSHHGEPMTPMDHINHDSIARGFEASSPVVRQDREQQQHEQSAMKGRHVRKSSFLPPHLSVVPEDNTNFTAADFLAVEDCLMDDGDCDWGIGIGVGLDNMDTTE</sequence>
<feature type="compositionally biased region" description="Polar residues" evidence="7">
    <location>
        <begin position="210"/>
        <end position="242"/>
    </location>
</feature>
<feature type="compositionally biased region" description="Low complexity" evidence="7">
    <location>
        <begin position="172"/>
        <end position="188"/>
    </location>
</feature>
<feature type="compositionally biased region" description="Low complexity" evidence="7">
    <location>
        <begin position="87"/>
        <end position="102"/>
    </location>
</feature>
<evidence type="ECO:0000313" key="9">
    <source>
        <dbReference type="EMBL" id="VEU43278.1"/>
    </source>
</evidence>
<evidence type="ECO:0000256" key="7">
    <source>
        <dbReference type="SAM" id="MobiDB-lite"/>
    </source>
</evidence>
<dbReference type="AlphaFoldDB" id="A0A448ZML4"/>
<gene>
    <name evidence="9" type="ORF">PSNMU_V1.4_AUG-EV-PASAV3_0103290</name>
</gene>
<evidence type="ECO:0000256" key="1">
    <source>
        <dbReference type="ARBA" id="ARBA00004123"/>
    </source>
</evidence>
<comment type="subcellular location">
    <subcellularLocation>
        <location evidence="1">Nucleus</location>
    </subcellularLocation>
</comment>
<dbReference type="GO" id="GO:0003677">
    <property type="term" value="F:DNA binding"/>
    <property type="evidence" value="ECO:0007669"/>
    <property type="project" value="UniProtKB-KW"/>
</dbReference>
<name>A0A448ZML4_9STRA</name>
<dbReference type="GO" id="GO:0003700">
    <property type="term" value="F:DNA-binding transcription factor activity"/>
    <property type="evidence" value="ECO:0007669"/>
    <property type="project" value="InterPro"/>
</dbReference>
<protein>
    <recommendedName>
        <fullName evidence="8">BZIP domain-containing protein</fullName>
    </recommendedName>
</protein>